<protein>
    <submittedName>
        <fullName evidence="1">Uncharacterized protein</fullName>
    </submittedName>
</protein>
<sequence>MDQYQGINAMPYYCGSSFEELRVQDYSETGKFKDSFDDRKAWRDPLFTSLDDSVDGTDENSTKGDEDDEECPYIQDLKLCKRCEKLWYPDGNIVFHAADTIYRIHHSILSIHSRVFKDIFEKPFSDESHDTEVESFENCLVVRLLDSPKEIESLLMTIYYPFHFQESSHSYTFLDAALRVSTKYNFDTLRVNVLSKLTPSFPSTLEAFDELSRYPDRLRDSQKKALSVINLARYTSCFEFLPSAFYLCSRLSAQTILRGKGKNDTICAEDAATCIIGREELIKTWNKRTHEFLYEKPSISVFRRASCSECPKHTNEKLLEYLQAKDGAELFGLDQFDTWDVIGLCSKCAIPLQTKHQESRQQLWEQLPKVFGLGSWDELRTKQALREA</sequence>
<reference evidence="1" key="1">
    <citation type="journal article" date="2021" name="New Phytol.">
        <title>Evolutionary innovations through gain and loss of genes in the ectomycorrhizal Boletales.</title>
        <authorList>
            <person name="Wu G."/>
            <person name="Miyauchi S."/>
            <person name="Morin E."/>
            <person name="Kuo A."/>
            <person name="Drula E."/>
            <person name="Varga T."/>
            <person name="Kohler A."/>
            <person name="Feng B."/>
            <person name="Cao Y."/>
            <person name="Lipzen A."/>
            <person name="Daum C."/>
            <person name="Hundley H."/>
            <person name="Pangilinan J."/>
            <person name="Johnson J."/>
            <person name="Barry K."/>
            <person name="LaButti K."/>
            <person name="Ng V."/>
            <person name="Ahrendt S."/>
            <person name="Min B."/>
            <person name="Choi I.G."/>
            <person name="Park H."/>
            <person name="Plett J.M."/>
            <person name="Magnuson J."/>
            <person name="Spatafora J.W."/>
            <person name="Nagy L.G."/>
            <person name="Henrissat B."/>
            <person name="Grigoriev I.V."/>
            <person name="Yang Z.L."/>
            <person name="Xu J."/>
            <person name="Martin F.M."/>
        </authorList>
    </citation>
    <scope>NUCLEOTIDE SEQUENCE</scope>
    <source>
        <strain evidence="1">ATCC 28755</strain>
    </source>
</reference>
<gene>
    <name evidence="1" type="ORF">BJ138DRAFT_750886</name>
</gene>
<evidence type="ECO:0000313" key="1">
    <source>
        <dbReference type="EMBL" id="KAH7912682.1"/>
    </source>
</evidence>
<dbReference type="Proteomes" id="UP000790377">
    <property type="component" value="Unassembled WGS sequence"/>
</dbReference>
<comment type="caution">
    <text evidence="1">The sequence shown here is derived from an EMBL/GenBank/DDBJ whole genome shotgun (WGS) entry which is preliminary data.</text>
</comment>
<keyword evidence="2" id="KW-1185">Reference proteome</keyword>
<dbReference type="EMBL" id="MU267646">
    <property type="protein sequence ID" value="KAH7912682.1"/>
    <property type="molecule type" value="Genomic_DNA"/>
</dbReference>
<name>A0ACB8AHF7_9AGAM</name>
<proteinExistence type="predicted"/>
<accession>A0ACB8AHF7</accession>
<evidence type="ECO:0000313" key="2">
    <source>
        <dbReference type="Proteomes" id="UP000790377"/>
    </source>
</evidence>
<organism evidence="1 2">
    <name type="scientific">Hygrophoropsis aurantiaca</name>
    <dbReference type="NCBI Taxonomy" id="72124"/>
    <lineage>
        <taxon>Eukaryota</taxon>
        <taxon>Fungi</taxon>
        <taxon>Dikarya</taxon>
        <taxon>Basidiomycota</taxon>
        <taxon>Agaricomycotina</taxon>
        <taxon>Agaricomycetes</taxon>
        <taxon>Agaricomycetidae</taxon>
        <taxon>Boletales</taxon>
        <taxon>Coniophorineae</taxon>
        <taxon>Hygrophoropsidaceae</taxon>
        <taxon>Hygrophoropsis</taxon>
    </lineage>
</organism>